<gene>
    <name evidence="3" type="ORF">METZ01_LOCUS17221</name>
</gene>
<dbReference type="PANTHER" id="PTHR43283">
    <property type="entry name" value="BETA-LACTAMASE-RELATED"/>
    <property type="match status" value="1"/>
</dbReference>
<feature type="domain" description="Beta-lactamase-related" evidence="2">
    <location>
        <begin position="62"/>
        <end position="408"/>
    </location>
</feature>
<dbReference type="InterPro" id="IPR050789">
    <property type="entry name" value="Diverse_Enzym_Activities"/>
</dbReference>
<accession>A0A381PDQ0</accession>
<name>A0A381PDQ0_9ZZZZ</name>
<dbReference type="InterPro" id="IPR001466">
    <property type="entry name" value="Beta-lactam-related"/>
</dbReference>
<keyword evidence="1" id="KW-0472">Membrane</keyword>
<organism evidence="3">
    <name type="scientific">marine metagenome</name>
    <dbReference type="NCBI Taxonomy" id="408172"/>
    <lineage>
        <taxon>unclassified sequences</taxon>
        <taxon>metagenomes</taxon>
        <taxon>ecological metagenomes</taxon>
    </lineage>
</organism>
<feature type="transmembrane region" description="Helical" evidence="1">
    <location>
        <begin position="12"/>
        <end position="31"/>
    </location>
</feature>
<dbReference type="Pfam" id="PF00144">
    <property type="entry name" value="Beta-lactamase"/>
    <property type="match status" value="1"/>
</dbReference>
<proteinExistence type="predicted"/>
<evidence type="ECO:0000313" key="3">
    <source>
        <dbReference type="EMBL" id="SUZ64367.1"/>
    </source>
</evidence>
<dbReference type="EMBL" id="UINC01000932">
    <property type="protein sequence ID" value="SUZ64367.1"/>
    <property type="molecule type" value="Genomic_DNA"/>
</dbReference>
<dbReference type="Gene3D" id="3.40.710.10">
    <property type="entry name" value="DD-peptidase/beta-lactamase superfamily"/>
    <property type="match status" value="1"/>
</dbReference>
<sequence length="422" mass="46810">VSEDGIMTNKSYAIRLLSLITIICFPFLVVADHHEGASNLSSIKFIHSTNFGIDQSEIEQIKAAMQAAVEGNHVPGALLLVGNSKGVGILETVGMQGPESSTPVNKDTIFRIYSMTKPIISVAIMTLVEDGMINLDDPVERFIPEFANLKIIDAETDEIRDTQNSITIENLLTHQSGLIQEIFSPGSTLGKIYGEELRGDFTAQEFAAKIGQLPAYFDPGTAWHYGHSTDVLGAVLEVASGTTLDVVLQERIFRPLGMDETTFWVPKTKKFRIAEPIHGAMGDNTVPRRMLSGGGGLNSTTEDYVRFAEMLLYGGEYRGHRIIEESTLSQMREKKIGNDVSREFFFYGNLGNWGLGFHLQPTTNDPNGPHNFGWRGIGGTIVVIDEENDFYMIYMEQKRDGPRDAPFNNNIATRMVYEAMRN</sequence>
<dbReference type="AlphaFoldDB" id="A0A381PDQ0"/>
<dbReference type="SUPFAM" id="SSF56601">
    <property type="entry name" value="beta-lactamase/transpeptidase-like"/>
    <property type="match status" value="1"/>
</dbReference>
<evidence type="ECO:0000256" key="1">
    <source>
        <dbReference type="SAM" id="Phobius"/>
    </source>
</evidence>
<keyword evidence="1" id="KW-0812">Transmembrane</keyword>
<dbReference type="PANTHER" id="PTHR43283:SF3">
    <property type="entry name" value="BETA-LACTAMASE FAMILY PROTEIN (AFU_ORTHOLOGUE AFUA_5G07500)"/>
    <property type="match status" value="1"/>
</dbReference>
<protein>
    <recommendedName>
        <fullName evidence="2">Beta-lactamase-related domain-containing protein</fullName>
    </recommendedName>
</protein>
<dbReference type="InterPro" id="IPR012338">
    <property type="entry name" value="Beta-lactam/transpept-like"/>
</dbReference>
<reference evidence="3" key="1">
    <citation type="submission" date="2018-05" db="EMBL/GenBank/DDBJ databases">
        <authorList>
            <person name="Lanie J.A."/>
            <person name="Ng W.-L."/>
            <person name="Kazmierczak K.M."/>
            <person name="Andrzejewski T.M."/>
            <person name="Davidsen T.M."/>
            <person name="Wayne K.J."/>
            <person name="Tettelin H."/>
            <person name="Glass J.I."/>
            <person name="Rusch D."/>
            <person name="Podicherti R."/>
            <person name="Tsui H.-C.T."/>
            <person name="Winkler M.E."/>
        </authorList>
    </citation>
    <scope>NUCLEOTIDE SEQUENCE</scope>
</reference>
<evidence type="ECO:0000259" key="2">
    <source>
        <dbReference type="Pfam" id="PF00144"/>
    </source>
</evidence>
<feature type="non-terminal residue" evidence="3">
    <location>
        <position position="1"/>
    </location>
</feature>
<keyword evidence="1" id="KW-1133">Transmembrane helix</keyword>